<name>A0A9W7DTJ9_9STRA</name>
<feature type="non-terminal residue" evidence="3">
    <location>
        <position position="326"/>
    </location>
</feature>
<evidence type="ECO:0000256" key="2">
    <source>
        <dbReference type="SAM" id="MobiDB-lite"/>
    </source>
</evidence>
<dbReference type="Proteomes" id="UP001165082">
    <property type="component" value="Unassembled WGS sequence"/>
</dbReference>
<feature type="coiled-coil region" evidence="1">
    <location>
        <begin position="227"/>
        <end position="254"/>
    </location>
</feature>
<protein>
    <submittedName>
        <fullName evidence="3">Uncharacterized protein</fullName>
    </submittedName>
</protein>
<evidence type="ECO:0000313" key="4">
    <source>
        <dbReference type="Proteomes" id="UP001165082"/>
    </source>
</evidence>
<evidence type="ECO:0000256" key="1">
    <source>
        <dbReference type="SAM" id="Coils"/>
    </source>
</evidence>
<feature type="region of interest" description="Disordered" evidence="2">
    <location>
        <begin position="1"/>
        <end position="38"/>
    </location>
</feature>
<sequence length="326" mass="36385">MASRNDKAGSGRWAYAYNPPKSNSKTATPAIPEPQFRVGPPGVSSGLSFRNLPDASLLAIRQICTHYEKKCSGKVEWNDNFGRDQEEGFQGMFGIVPMTPTALKNTLVNQRKKILDLEKLIGNTEKKFEEDKAQLAEVMETQVEASRLQAEADRGRHQDTLIAMRKRCDDDVALAQAQAKAAKEEAKKALDFDRKRAEKTISNALDDERDKSLKMKKDLNFIEEKLNKEWASKLRHLEVKVKTAEDSKRAAVEKACDKLKRVHAAELAAAVREAAMHAGKAAMDQVTSGTGMRRGSTMTADKARITERNLRREEGEQEEKLIGETA</sequence>
<feature type="region of interest" description="Disordered" evidence="2">
    <location>
        <begin position="282"/>
        <end position="326"/>
    </location>
</feature>
<gene>
    <name evidence="3" type="ORF">TrRE_jg8172</name>
</gene>
<keyword evidence="1" id="KW-0175">Coiled coil</keyword>
<keyword evidence="4" id="KW-1185">Reference proteome</keyword>
<dbReference type="AlphaFoldDB" id="A0A9W7DTJ9"/>
<feature type="compositionally biased region" description="Basic and acidic residues" evidence="2">
    <location>
        <begin position="301"/>
        <end position="326"/>
    </location>
</feature>
<dbReference type="EMBL" id="BRXZ01002094">
    <property type="protein sequence ID" value="GMH54362.1"/>
    <property type="molecule type" value="Genomic_DNA"/>
</dbReference>
<dbReference type="OrthoDB" id="194911at2759"/>
<evidence type="ECO:0000313" key="3">
    <source>
        <dbReference type="EMBL" id="GMH54362.1"/>
    </source>
</evidence>
<accession>A0A9W7DTJ9</accession>
<comment type="caution">
    <text evidence="3">The sequence shown here is derived from an EMBL/GenBank/DDBJ whole genome shotgun (WGS) entry which is preliminary data.</text>
</comment>
<proteinExistence type="predicted"/>
<reference evidence="3" key="1">
    <citation type="submission" date="2022-07" db="EMBL/GenBank/DDBJ databases">
        <title>Genome analysis of Parmales, a sister group of diatoms, reveals the evolutionary specialization of diatoms from phago-mixotrophs to photoautotrophs.</title>
        <authorList>
            <person name="Ban H."/>
            <person name="Sato S."/>
            <person name="Yoshikawa S."/>
            <person name="Kazumasa Y."/>
            <person name="Nakamura Y."/>
            <person name="Ichinomiya M."/>
            <person name="Saitoh K."/>
            <person name="Sato N."/>
            <person name="Blanc-Mathieu R."/>
            <person name="Endo H."/>
            <person name="Kuwata A."/>
            <person name="Ogata H."/>
        </authorList>
    </citation>
    <scope>NUCLEOTIDE SEQUENCE</scope>
</reference>
<organism evidence="3 4">
    <name type="scientific">Triparma retinervis</name>
    <dbReference type="NCBI Taxonomy" id="2557542"/>
    <lineage>
        <taxon>Eukaryota</taxon>
        <taxon>Sar</taxon>
        <taxon>Stramenopiles</taxon>
        <taxon>Ochrophyta</taxon>
        <taxon>Bolidophyceae</taxon>
        <taxon>Parmales</taxon>
        <taxon>Triparmaceae</taxon>
        <taxon>Triparma</taxon>
    </lineage>
</organism>